<name>B3SZU8_9ZZZZ</name>
<dbReference type="EMBL" id="EU016559">
    <property type="protein sequence ID" value="ABZ05856.1"/>
    <property type="molecule type" value="Genomic_DNA"/>
</dbReference>
<accession>B3SZU8</accession>
<gene>
    <name evidence="1" type="ORF">ALOHA_HF400048F7ctg1g23</name>
</gene>
<dbReference type="AlphaFoldDB" id="B3SZU8"/>
<organism evidence="1">
    <name type="scientific">uncultured marine microorganism HF4000_48F7</name>
    <dbReference type="NCBI Taxonomy" id="455500"/>
    <lineage>
        <taxon>unclassified sequences</taxon>
        <taxon>environmental samples</taxon>
    </lineage>
</organism>
<protein>
    <submittedName>
        <fullName evidence="1">Uncharacterized protein</fullName>
    </submittedName>
</protein>
<sequence>MASRLVIFPNDEGGISVLHPVVNCGLTVEEIAVKDVPTGKPFKYVTTDDLPTDDNGNYDRSFRSAWEADFSSPDGYGA</sequence>
<evidence type="ECO:0000313" key="1">
    <source>
        <dbReference type="EMBL" id="ABZ05856.1"/>
    </source>
</evidence>
<proteinExistence type="predicted"/>
<reference evidence="1" key="1">
    <citation type="journal article" date="2008" name="ISME J.">
        <title>Genomic patterns of recombination, clonal divergence and environment in marine microbial populations.</title>
        <authorList>
            <person name="Konstantinidis K.T."/>
            <person name="Delong E.F."/>
        </authorList>
    </citation>
    <scope>NUCLEOTIDE SEQUENCE</scope>
</reference>